<keyword evidence="1" id="KW-0472">Membrane</keyword>
<protein>
    <submittedName>
        <fullName evidence="2">Uncharacterized protein</fullName>
    </submittedName>
</protein>
<evidence type="ECO:0000313" key="3">
    <source>
        <dbReference type="Proteomes" id="UP000240638"/>
    </source>
</evidence>
<evidence type="ECO:0000256" key="1">
    <source>
        <dbReference type="SAM" id="Phobius"/>
    </source>
</evidence>
<gene>
    <name evidence="2" type="ORF">C9I57_10580</name>
</gene>
<proteinExistence type="predicted"/>
<accession>A0A2T3XX95</accession>
<keyword evidence="1" id="KW-1133">Transmembrane helix</keyword>
<dbReference type="AlphaFoldDB" id="A0A2T3XX95"/>
<name>A0A2T3XX95_9BURK</name>
<keyword evidence="1" id="KW-0812">Transmembrane</keyword>
<feature type="transmembrane region" description="Helical" evidence="1">
    <location>
        <begin position="45"/>
        <end position="65"/>
    </location>
</feature>
<reference evidence="2 3" key="1">
    <citation type="submission" date="2018-03" db="EMBL/GenBank/DDBJ databases">
        <title>Whole genome analyses suggest that Burkholderia sensu lato contains two further novel genera in the rhizoxinica-symbiotica group Mycetohabitans gen. nov., and Trinickia gen. nov.: implications for the evolution of diazotrophy and nodulation in the Burkholderiaceae.</title>
        <authorList>
            <person name="Estrada De Los Santos P."/>
            <person name="Palmer M."/>
            <person name="Chavez-Ramirez B."/>
            <person name="Steenkamp E.T."/>
            <person name="Hirsch A.M."/>
            <person name="Manyaka P."/>
            <person name="Maluk M."/>
            <person name="Lafos M."/>
            <person name="Crook M."/>
            <person name="Gross E."/>
            <person name="Simon M.F."/>
            <person name="Bueno Dos Reis Junior F."/>
            <person name="Poole P.S."/>
            <person name="Venter S.N."/>
            <person name="James E.K."/>
        </authorList>
    </citation>
    <scope>NUCLEOTIDE SEQUENCE [LARGE SCALE GENOMIC DNA]</scope>
    <source>
        <strain evidence="2 3">JPY-366</strain>
    </source>
</reference>
<dbReference type="Proteomes" id="UP000240638">
    <property type="component" value="Unassembled WGS sequence"/>
</dbReference>
<dbReference type="EMBL" id="PYUC01000004">
    <property type="protein sequence ID" value="PTB21137.1"/>
    <property type="molecule type" value="Genomic_DNA"/>
</dbReference>
<sequence>MIGVVLSRYVSGLPYEFPPLPASIAFVMRKLGIDTVENADDIETIGLLVIIVASFIVAAVLVWALNRLLRRWQVAHG</sequence>
<comment type="caution">
    <text evidence="2">The sequence shown here is derived from an EMBL/GenBank/DDBJ whole genome shotgun (WGS) entry which is preliminary data.</text>
</comment>
<evidence type="ECO:0000313" key="2">
    <source>
        <dbReference type="EMBL" id="PTB21137.1"/>
    </source>
</evidence>
<organism evidence="2 3">
    <name type="scientific">Trinickia symbiotica</name>
    <dbReference type="NCBI Taxonomy" id="863227"/>
    <lineage>
        <taxon>Bacteria</taxon>
        <taxon>Pseudomonadati</taxon>
        <taxon>Pseudomonadota</taxon>
        <taxon>Betaproteobacteria</taxon>
        <taxon>Burkholderiales</taxon>
        <taxon>Burkholderiaceae</taxon>
        <taxon>Trinickia</taxon>
    </lineage>
</organism>